<dbReference type="GO" id="GO:0005199">
    <property type="term" value="F:structural constituent of cell wall"/>
    <property type="evidence" value="ECO:0007669"/>
    <property type="project" value="InterPro"/>
</dbReference>
<name>A8NKF8_COPC7</name>
<proteinExistence type="inferred from homology"/>
<evidence type="ECO:0000313" key="8">
    <source>
        <dbReference type="Proteomes" id="UP000001861"/>
    </source>
</evidence>
<evidence type="ECO:0000313" key="7">
    <source>
        <dbReference type="EMBL" id="EAU87414.1"/>
    </source>
</evidence>
<dbReference type="Pfam" id="PF01185">
    <property type="entry name" value="Hydrophobin"/>
    <property type="match status" value="1"/>
</dbReference>
<evidence type="ECO:0000256" key="5">
    <source>
        <dbReference type="ARBA" id="ARBA00023157"/>
    </source>
</evidence>
<dbReference type="InterPro" id="IPR001338">
    <property type="entry name" value="Class_I_Hydrophobin"/>
</dbReference>
<comment type="subcellular location">
    <subcellularLocation>
        <location evidence="1 6">Secreted</location>
        <location evidence="1 6">Cell wall</location>
    </subcellularLocation>
</comment>
<accession>A8NKF8</accession>
<evidence type="ECO:0000256" key="3">
    <source>
        <dbReference type="ARBA" id="ARBA00022512"/>
    </source>
</evidence>
<dbReference type="GeneID" id="6010952"/>
<dbReference type="GO" id="GO:0009277">
    <property type="term" value="C:fungal-type cell wall"/>
    <property type="evidence" value="ECO:0007669"/>
    <property type="project" value="InterPro"/>
</dbReference>
<keyword evidence="4 6" id="KW-0964">Secreted</keyword>
<dbReference type="RefSeq" id="XP_001834437.1">
    <property type="nucleotide sequence ID" value="XM_001834385.1"/>
</dbReference>
<dbReference type="AlphaFoldDB" id="A8NKF8"/>
<reference evidence="7 8" key="1">
    <citation type="journal article" date="2010" name="Proc. Natl. Acad. Sci. U.S.A.">
        <title>Insights into evolution of multicellular fungi from the assembled chromosomes of the mushroom Coprinopsis cinerea (Coprinus cinereus).</title>
        <authorList>
            <person name="Stajich J.E."/>
            <person name="Wilke S.K."/>
            <person name="Ahren D."/>
            <person name="Au C.H."/>
            <person name="Birren B.W."/>
            <person name="Borodovsky M."/>
            <person name="Burns C."/>
            <person name="Canback B."/>
            <person name="Casselton L.A."/>
            <person name="Cheng C.K."/>
            <person name="Deng J."/>
            <person name="Dietrich F.S."/>
            <person name="Fargo D.C."/>
            <person name="Farman M.L."/>
            <person name="Gathman A.C."/>
            <person name="Goldberg J."/>
            <person name="Guigo R."/>
            <person name="Hoegger P.J."/>
            <person name="Hooker J.B."/>
            <person name="Huggins A."/>
            <person name="James T.Y."/>
            <person name="Kamada T."/>
            <person name="Kilaru S."/>
            <person name="Kodira C."/>
            <person name="Kues U."/>
            <person name="Kupfer D."/>
            <person name="Kwan H.S."/>
            <person name="Lomsadze A."/>
            <person name="Li W."/>
            <person name="Lilly W.W."/>
            <person name="Ma L.J."/>
            <person name="Mackey A.J."/>
            <person name="Manning G."/>
            <person name="Martin F."/>
            <person name="Muraguchi H."/>
            <person name="Natvig D.O."/>
            <person name="Palmerini H."/>
            <person name="Ramesh M.A."/>
            <person name="Rehmeyer C.J."/>
            <person name="Roe B.A."/>
            <person name="Shenoy N."/>
            <person name="Stanke M."/>
            <person name="Ter-Hovhannisyan V."/>
            <person name="Tunlid A."/>
            <person name="Velagapudi R."/>
            <person name="Vision T.J."/>
            <person name="Zeng Q."/>
            <person name="Zolan M.E."/>
            <person name="Pukkila P.J."/>
        </authorList>
    </citation>
    <scope>NUCLEOTIDE SEQUENCE [LARGE SCALE GENOMIC DNA]</scope>
    <source>
        <strain evidence="8">Okayama-7 / 130 / ATCC MYA-4618 / FGSC 9003</strain>
    </source>
</reference>
<keyword evidence="5 6" id="KW-1015">Disulfide bond</keyword>
<keyword evidence="8" id="KW-1185">Reference proteome</keyword>
<comment type="similarity">
    <text evidence="2 6">Belongs to the fungal hydrophobin family.</text>
</comment>
<evidence type="ECO:0000256" key="1">
    <source>
        <dbReference type="ARBA" id="ARBA00004191"/>
    </source>
</evidence>
<feature type="signal peptide" evidence="6">
    <location>
        <begin position="1"/>
        <end position="18"/>
    </location>
</feature>
<keyword evidence="3 6" id="KW-0134">Cell wall</keyword>
<evidence type="ECO:0000256" key="4">
    <source>
        <dbReference type="ARBA" id="ARBA00022525"/>
    </source>
</evidence>
<dbReference type="EMBL" id="AACS02000010">
    <property type="protein sequence ID" value="EAU87414.1"/>
    <property type="molecule type" value="Genomic_DNA"/>
</dbReference>
<feature type="chain" id="PRO_5013986247" description="Hydrophobin" evidence="6">
    <location>
        <begin position="19"/>
        <end position="96"/>
    </location>
</feature>
<dbReference type="OrthoDB" id="4225815at2759"/>
<dbReference type="VEuPathDB" id="FungiDB:CC1G_02173"/>
<evidence type="ECO:0000256" key="2">
    <source>
        <dbReference type="ARBA" id="ARBA00010446"/>
    </source>
</evidence>
<organism evidence="7 8">
    <name type="scientific">Coprinopsis cinerea (strain Okayama-7 / 130 / ATCC MYA-4618 / FGSC 9003)</name>
    <name type="common">Inky cap fungus</name>
    <name type="synonym">Hormographiella aspergillata</name>
    <dbReference type="NCBI Taxonomy" id="240176"/>
    <lineage>
        <taxon>Eukaryota</taxon>
        <taxon>Fungi</taxon>
        <taxon>Dikarya</taxon>
        <taxon>Basidiomycota</taxon>
        <taxon>Agaricomycotina</taxon>
        <taxon>Agaricomycetes</taxon>
        <taxon>Agaricomycetidae</taxon>
        <taxon>Agaricales</taxon>
        <taxon>Agaricineae</taxon>
        <taxon>Psathyrellaceae</taxon>
        <taxon>Coprinopsis</taxon>
    </lineage>
</organism>
<comment type="caution">
    <text evidence="7">The sequence shown here is derived from an EMBL/GenBank/DDBJ whole genome shotgun (WGS) entry which is preliminary data.</text>
</comment>
<keyword evidence="6" id="KW-0732">Signal</keyword>
<gene>
    <name evidence="7" type="ORF">CC1G_02173</name>
</gene>
<dbReference type="KEGG" id="cci:CC1G_02173"/>
<evidence type="ECO:0000256" key="6">
    <source>
        <dbReference type="RuleBase" id="RU365009"/>
    </source>
</evidence>
<sequence length="96" mass="9473">MQFKTLSTLALLAATAAAGPLEARQSGGQCNTGPVQCCNSISSAKDPSTALLLGLLSSRMSTSPSASSAAPLLLSVSPETPDGIVAIGCTPINVNA</sequence>
<dbReference type="CDD" id="cd23507">
    <property type="entry name" value="hydrophobin_I"/>
    <property type="match status" value="1"/>
</dbReference>
<dbReference type="SMART" id="SM00075">
    <property type="entry name" value="HYDRO"/>
    <property type="match status" value="1"/>
</dbReference>
<dbReference type="InParanoid" id="A8NKF8"/>
<protein>
    <recommendedName>
        <fullName evidence="6">Hydrophobin</fullName>
    </recommendedName>
</protein>
<dbReference type="Proteomes" id="UP000001861">
    <property type="component" value="Unassembled WGS sequence"/>
</dbReference>
<dbReference type="OMA" id="VDAGNDC"/>